<proteinExistence type="predicted"/>
<keyword evidence="1" id="KW-0812">Transmembrane</keyword>
<evidence type="ECO:0000256" key="1">
    <source>
        <dbReference type="SAM" id="Phobius"/>
    </source>
</evidence>
<dbReference type="OrthoDB" id="7429032at2"/>
<keyword evidence="1" id="KW-1133">Transmembrane helix</keyword>
<organism evidence="2 3">
    <name type="scientific">Sphingomonas oleivorans</name>
    <dbReference type="NCBI Taxonomy" id="1735121"/>
    <lineage>
        <taxon>Bacteria</taxon>
        <taxon>Pseudomonadati</taxon>
        <taxon>Pseudomonadota</taxon>
        <taxon>Alphaproteobacteria</taxon>
        <taxon>Sphingomonadales</taxon>
        <taxon>Sphingomonadaceae</taxon>
        <taxon>Sphingomonas</taxon>
    </lineage>
</organism>
<evidence type="ECO:0000313" key="3">
    <source>
        <dbReference type="Proteomes" id="UP000244162"/>
    </source>
</evidence>
<protein>
    <submittedName>
        <fullName evidence="2">Uncharacterized protein</fullName>
    </submittedName>
</protein>
<dbReference type="AlphaFoldDB" id="A0A2T5FTI6"/>
<dbReference type="Proteomes" id="UP000244162">
    <property type="component" value="Unassembled WGS sequence"/>
</dbReference>
<comment type="caution">
    <text evidence="2">The sequence shown here is derived from an EMBL/GenBank/DDBJ whole genome shotgun (WGS) entry which is preliminary data.</text>
</comment>
<evidence type="ECO:0000313" key="2">
    <source>
        <dbReference type="EMBL" id="PTQ07375.1"/>
    </source>
</evidence>
<dbReference type="RefSeq" id="WP_107970054.1">
    <property type="nucleotide sequence ID" value="NZ_NWBU01000018.1"/>
</dbReference>
<keyword evidence="3" id="KW-1185">Reference proteome</keyword>
<accession>A0A2T5FTI6</accession>
<reference evidence="2 3" key="1">
    <citation type="submission" date="2017-09" db="EMBL/GenBank/DDBJ databases">
        <title>Sphingomonas panjinensis sp.nov., isolated from oil-contaminated soil.</title>
        <authorList>
            <person name="Wang L."/>
            <person name="Chen L."/>
        </authorList>
    </citation>
    <scope>NUCLEOTIDE SEQUENCE [LARGE SCALE GENOMIC DNA]</scope>
    <source>
        <strain evidence="2 3">FW-11</strain>
    </source>
</reference>
<dbReference type="EMBL" id="NWBU01000018">
    <property type="protein sequence ID" value="PTQ07375.1"/>
    <property type="molecule type" value="Genomic_DNA"/>
</dbReference>
<sequence length="80" mass="8963">MTDPTLWMTIAAASLLGLVITTQAALKGWRGWLDLRRLEIEQHRETRDDRSAPSPAARIEIADLKERVRKLEAIAAGVEL</sequence>
<keyword evidence="1" id="KW-0472">Membrane</keyword>
<name>A0A2T5FTI6_9SPHN</name>
<gene>
    <name evidence="2" type="ORF">CLG96_17665</name>
</gene>
<feature type="transmembrane region" description="Helical" evidence="1">
    <location>
        <begin position="6"/>
        <end position="26"/>
    </location>
</feature>